<keyword evidence="1" id="KW-1133">Transmembrane helix</keyword>
<evidence type="ECO:0000313" key="2">
    <source>
        <dbReference type="EMBL" id="EEY64937.1"/>
    </source>
</evidence>
<dbReference type="eggNOG" id="ENOG502RF51">
    <property type="taxonomic scope" value="Eukaryota"/>
</dbReference>
<dbReference type="VEuPathDB" id="FungiDB:PITG_16277"/>
<organism evidence="2 3">
    <name type="scientific">Phytophthora infestans (strain T30-4)</name>
    <name type="common">Potato late blight agent</name>
    <dbReference type="NCBI Taxonomy" id="403677"/>
    <lineage>
        <taxon>Eukaryota</taxon>
        <taxon>Sar</taxon>
        <taxon>Stramenopiles</taxon>
        <taxon>Oomycota</taxon>
        <taxon>Peronosporomycetes</taxon>
        <taxon>Peronosporales</taxon>
        <taxon>Peronosporaceae</taxon>
        <taxon>Phytophthora</taxon>
    </lineage>
</organism>
<proteinExistence type="predicted"/>
<keyword evidence="3" id="KW-1185">Reference proteome</keyword>
<protein>
    <recommendedName>
        <fullName evidence="4">Transmembrane protein</fullName>
    </recommendedName>
</protein>
<feature type="transmembrane region" description="Helical" evidence="1">
    <location>
        <begin position="81"/>
        <end position="101"/>
    </location>
</feature>
<gene>
    <name evidence="2" type="ORF">PITG_16277</name>
</gene>
<dbReference type="KEGG" id="pif:PITG_16277"/>
<sequence>MKSQQPSKSSTTFIYSNRLECGDGVDHNGITVSDWSNGFYNCCDDIIPNGFMAFICPVITVAQITVRLGLANYAFILGMHVALYLLGLVAAAAGNPVLLLFNNQASLKLHHAYISFCHPMVFRWVLRKCHPIANVNEENAMQPSTLFAIILIPKSITASFSDPLRRTPETTSKKYDDRRVDSAFATDFVVKVARLFKDTY</sequence>
<dbReference type="Proteomes" id="UP000006643">
    <property type="component" value="Unassembled WGS sequence"/>
</dbReference>
<dbReference type="OrthoDB" id="1045822at2759"/>
<dbReference type="HOGENOM" id="CLU_1368593_0_0_1"/>
<dbReference type="RefSeq" id="XP_002897667.1">
    <property type="nucleotide sequence ID" value="XM_002897621.1"/>
</dbReference>
<evidence type="ECO:0000313" key="3">
    <source>
        <dbReference type="Proteomes" id="UP000006643"/>
    </source>
</evidence>
<dbReference type="EMBL" id="DS028160">
    <property type="protein sequence ID" value="EEY64937.1"/>
    <property type="molecule type" value="Genomic_DNA"/>
</dbReference>
<dbReference type="AlphaFoldDB" id="D0NTI6"/>
<keyword evidence="1" id="KW-0472">Membrane</keyword>
<feature type="transmembrane region" description="Helical" evidence="1">
    <location>
        <begin position="51"/>
        <end position="75"/>
    </location>
</feature>
<accession>D0NTI6</accession>
<evidence type="ECO:0008006" key="4">
    <source>
        <dbReference type="Google" id="ProtNLM"/>
    </source>
</evidence>
<evidence type="ECO:0000256" key="1">
    <source>
        <dbReference type="SAM" id="Phobius"/>
    </source>
</evidence>
<dbReference type="InParanoid" id="D0NTI6"/>
<keyword evidence="1" id="KW-0812">Transmembrane</keyword>
<dbReference type="GeneID" id="9465431"/>
<reference evidence="3" key="1">
    <citation type="journal article" date="2009" name="Nature">
        <title>Genome sequence and analysis of the Irish potato famine pathogen Phytophthora infestans.</title>
        <authorList>
            <consortium name="The Broad Institute Genome Sequencing Platform"/>
            <person name="Haas B.J."/>
            <person name="Kamoun S."/>
            <person name="Zody M.C."/>
            <person name="Jiang R.H."/>
            <person name="Handsaker R.E."/>
            <person name="Cano L.M."/>
            <person name="Grabherr M."/>
            <person name="Kodira C.D."/>
            <person name="Raffaele S."/>
            <person name="Torto-Alalibo T."/>
            <person name="Bozkurt T.O."/>
            <person name="Ah-Fong A.M."/>
            <person name="Alvarado L."/>
            <person name="Anderson V.L."/>
            <person name="Armstrong M.R."/>
            <person name="Avrova A."/>
            <person name="Baxter L."/>
            <person name="Beynon J."/>
            <person name="Boevink P.C."/>
            <person name="Bollmann S.R."/>
            <person name="Bos J.I."/>
            <person name="Bulone V."/>
            <person name="Cai G."/>
            <person name="Cakir C."/>
            <person name="Carrington J.C."/>
            <person name="Chawner M."/>
            <person name="Conti L."/>
            <person name="Costanzo S."/>
            <person name="Ewan R."/>
            <person name="Fahlgren N."/>
            <person name="Fischbach M.A."/>
            <person name="Fugelstad J."/>
            <person name="Gilroy E.M."/>
            <person name="Gnerre S."/>
            <person name="Green P.J."/>
            <person name="Grenville-Briggs L.J."/>
            <person name="Griffith J."/>
            <person name="Grunwald N.J."/>
            <person name="Horn K."/>
            <person name="Horner N.R."/>
            <person name="Hu C.H."/>
            <person name="Huitema E."/>
            <person name="Jeong D.H."/>
            <person name="Jones A.M."/>
            <person name="Jones J.D."/>
            <person name="Jones R.W."/>
            <person name="Karlsson E.K."/>
            <person name="Kunjeti S.G."/>
            <person name="Lamour K."/>
            <person name="Liu Z."/>
            <person name="Ma L."/>
            <person name="Maclean D."/>
            <person name="Chibucos M.C."/>
            <person name="McDonald H."/>
            <person name="McWalters J."/>
            <person name="Meijer H.J."/>
            <person name="Morgan W."/>
            <person name="Morris P.F."/>
            <person name="Munro C.A."/>
            <person name="O'Neill K."/>
            <person name="Ospina-Giraldo M."/>
            <person name="Pinzon A."/>
            <person name="Pritchard L."/>
            <person name="Ramsahoye B."/>
            <person name="Ren Q."/>
            <person name="Restrepo S."/>
            <person name="Roy S."/>
            <person name="Sadanandom A."/>
            <person name="Savidor A."/>
            <person name="Schornack S."/>
            <person name="Schwartz D.C."/>
            <person name="Schumann U.D."/>
            <person name="Schwessinger B."/>
            <person name="Seyer L."/>
            <person name="Sharpe T."/>
            <person name="Silvar C."/>
            <person name="Song J."/>
            <person name="Studholme D.J."/>
            <person name="Sykes S."/>
            <person name="Thines M."/>
            <person name="van de Vondervoort P.J."/>
            <person name="Phuntumart V."/>
            <person name="Wawra S."/>
            <person name="Weide R."/>
            <person name="Win J."/>
            <person name="Young C."/>
            <person name="Zhou S."/>
            <person name="Fry W."/>
            <person name="Meyers B.C."/>
            <person name="van West P."/>
            <person name="Ristaino J."/>
            <person name="Govers F."/>
            <person name="Birch P.R."/>
            <person name="Whisson S.C."/>
            <person name="Judelson H.S."/>
            <person name="Nusbaum C."/>
        </authorList>
    </citation>
    <scope>NUCLEOTIDE SEQUENCE [LARGE SCALE GENOMIC DNA]</scope>
    <source>
        <strain evidence="3">T30-4</strain>
    </source>
</reference>
<name>D0NTI6_PHYIT</name>